<dbReference type="PANTHER" id="PTHR38788:SF3">
    <property type="entry name" value="CLR5 DOMAIN-CONTAINING PROTEIN"/>
    <property type="match status" value="1"/>
</dbReference>
<feature type="region of interest" description="Disordered" evidence="1">
    <location>
        <begin position="1"/>
        <end position="23"/>
    </location>
</feature>
<feature type="compositionally biased region" description="Low complexity" evidence="1">
    <location>
        <begin position="1"/>
        <end position="14"/>
    </location>
</feature>
<organism evidence="2 3">
    <name type="scientific">Apiospora saccharicola</name>
    <dbReference type="NCBI Taxonomy" id="335842"/>
    <lineage>
        <taxon>Eukaryota</taxon>
        <taxon>Fungi</taxon>
        <taxon>Dikarya</taxon>
        <taxon>Ascomycota</taxon>
        <taxon>Pezizomycotina</taxon>
        <taxon>Sordariomycetes</taxon>
        <taxon>Xylariomycetidae</taxon>
        <taxon>Amphisphaeriales</taxon>
        <taxon>Apiosporaceae</taxon>
        <taxon>Apiospora</taxon>
    </lineage>
</organism>
<evidence type="ECO:0000313" key="3">
    <source>
        <dbReference type="Proteomes" id="UP001446871"/>
    </source>
</evidence>
<keyword evidence="3" id="KW-1185">Reference proteome</keyword>
<protein>
    <submittedName>
        <fullName evidence="2">Clr5 domain-containing protein</fullName>
    </submittedName>
</protein>
<gene>
    <name evidence="2" type="ORF">PG996_003193</name>
</gene>
<dbReference type="EMBL" id="JAQQWM010000002">
    <property type="protein sequence ID" value="KAK8077023.1"/>
    <property type="molecule type" value="Genomic_DNA"/>
</dbReference>
<evidence type="ECO:0000256" key="1">
    <source>
        <dbReference type="SAM" id="MobiDB-lite"/>
    </source>
</evidence>
<sequence length="609" mass="69635">MSATDSSSSSEPSPRQQDDVPWAKPEEFEAKKGIITHLYDLSGRNLTLKETMRIMEVSNTIKRLTQQTGSPTNLPETKGAAWLLRNVRIANSLLKRPATYTRHLSALTCPLILSSAKMYKSRISKWKLRKNLKPAEVIELVRQYKEREAAGKSTQVYFRGERMDQRRVREYLRLVHGMSAGPASEKRMKIEGITCRTPSPPPTAQLRVPMQQVRIRTPDSVREPEQRSPAFQKIVAFGFESGFWRRMPGGRIEPCATIKSWYRKTLLVNRALQYGRMQLGFRLMQQCFDDFTALMRHHHPYLWIYIHRAAMELAEQSPEAAQSFARLACNLSQALNHPTGVGFDKMLSPDLDSNRLTEGSLMIAKDMSEFYRHLLMKEVGLDSYDPRDDPRFATALSVHCELASDVELGYQAMHRITKMGPEVTPHPNPPQVEDMRRKEYHAWRTYYDGYYEDAAQLMREMGQPELIEDIGQYPDALFSYYDTAALLARNRPSHEETPDQDASLGAYRTLIDFSTHEYGLAGLQTIDALADLETHLRRQQPQQQPRQQQQWGQAAMGADGVLQEIHAALDLLDYQTNPDLGNLGYSQRDPSLEVEWMDIPIDPALSQMG</sequence>
<reference evidence="2 3" key="1">
    <citation type="submission" date="2023-01" db="EMBL/GenBank/DDBJ databases">
        <title>Analysis of 21 Apiospora genomes using comparative genomics revels a genus with tremendous synthesis potential of carbohydrate active enzymes and secondary metabolites.</title>
        <authorList>
            <person name="Sorensen T."/>
        </authorList>
    </citation>
    <scope>NUCLEOTIDE SEQUENCE [LARGE SCALE GENOMIC DNA]</scope>
    <source>
        <strain evidence="2 3">CBS 83171</strain>
    </source>
</reference>
<comment type="caution">
    <text evidence="2">The sequence shown here is derived from an EMBL/GenBank/DDBJ whole genome shotgun (WGS) entry which is preliminary data.</text>
</comment>
<accession>A0ABR1W0L6</accession>
<evidence type="ECO:0000313" key="2">
    <source>
        <dbReference type="EMBL" id="KAK8077023.1"/>
    </source>
</evidence>
<dbReference type="Proteomes" id="UP001446871">
    <property type="component" value="Unassembled WGS sequence"/>
</dbReference>
<name>A0ABR1W0L6_9PEZI</name>
<dbReference type="PANTHER" id="PTHR38788">
    <property type="entry name" value="CLR5 DOMAIN-CONTAINING PROTEIN"/>
    <property type="match status" value="1"/>
</dbReference>
<proteinExistence type="predicted"/>